<protein>
    <recommendedName>
        <fullName evidence="3">HTH psq-type domain-containing protein</fullName>
    </recommendedName>
</protein>
<dbReference type="AlphaFoldDB" id="A0AAU9UI36"/>
<keyword evidence="2" id="KW-1185">Reference proteome</keyword>
<gene>
    <name evidence="1" type="ORF">EEDITHA_LOCUS13905</name>
</gene>
<accession>A0AAU9UI36</accession>
<evidence type="ECO:0000313" key="2">
    <source>
        <dbReference type="Proteomes" id="UP001153954"/>
    </source>
</evidence>
<organism evidence="1 2">
    <name type="scientific">Euphydryas editha</name>
    <name type="common">Edith's checkerspot</name>
    <dbReference type="NCBI Taxonomy" id="104508"/>
    <lineage>
        <taxon>Eukaryota</taxon>
        <taxon>Metazoa</taxon>
        <taxon>Ecdysozoa</taxon>
        <taxon>Arthropoda</taxon>
        <taxon>Hexapoda</taxon>
        <taxon>Insecta</taxon>
        <taxon>Pterygota</taxon>
        <taxon>Neoptera</taxon>
        <taxon>Endopterygota</taxon>
        <taxon>Lepidoptera</taxon>
        <taxon>Glossata</taxon>
        <taxon>Ditrysia</taxon>
        <taxon>Papilionoidea</taxon>
        <taxon>Nymphalidae</taxon>
        <taxon>Nymphalinae</taxon>
        <taxon>Euphydryas</taxon>
    </lineage>
</organism>
<evidence type="ECO:0000313" key="1">
    <source>
        <dbReference type="EMBL" id="CAH2098828.1"/>
    </source>
</evidence>
<sequence length="127" mass="14514">MKKETKSGEVDEQAMLSTKAIDEVLENKLSLRKPAAKYEVNLQALQRRTKKQDLGSENRIFESKFASQQVFTKTEEDLLNKCILACSKMHYGLTCIQVKKFAYEFARANGIKYPASWNNNNKMQGAD</sequence>
<name>A0AAU9UI36_EUPED</name>
<dbReference type="Proteomes" id="UP001153954">
    <property type="component" value="Unassembled WGS sequence"/>
</dbReference>
<reference evidence="1" key="1">
    <citation type="submission" date="2022-03" db="EMBL/GenBank/DDBJ databases">
        <authorList>
            <person name="Tunstrom K."/>
        </authorList>
    </citation>
    <scope>NUCLEOTIDE SEQUENCE</scope>
</reference>
<dbReference type="EMBL" id="CAKOGL010000020">
    <property type="protein sequence ID" value="CAH2098828.1"/>
    <property type="molecule type" value="Genomic_DNA"/>
</dbReference>
<comment type="caution">
    <text evidence="1">The sequence shown here is derived from an EMBL/GenBank/DDBJ whole genome shotgun (WGS) entry which is preliminary data.</text>
</comment>
<proteinExistence type="predicted"/>
<evidence type="ECO:0008006" key="3">
    <source>
        <dbReference type="Google" id="ProtNLM"/>
    </source>
</evidence>